<keyword evidence="7" id="KW-1185">Reference proteome</keyword>
<proteinExistence type="inferred from homology"/>
<protein>
    <submittedName>
        <fullName evidence="6">LysR family transcriptional regulator</fullName>
    </submittedName>
</protein>
<dbReference type="InterPro" id="IPR036388">
    <property type="entry name" value="WH-like_DNA-bd_sf"/>
</dbReference>
<dbReference type="Proteomes" id="UP000267464">
    <property type="component" value="Unassembled WGS sequence"/>
</dbReference>
<dbReference type="GO" id="GO:0010628">
    <property type="term" value="P:positive regulation of gene expression"/>
    <property type="evidence" value="ECO:0007669"/>
    <property type="project" value="TreeGrafter"/>
</dbReference>
<dbReference type="PANTHER" id="PTHR30427:SF1">
    <property type="entry name" value="TRANSCRIPTIONAL ACTIVATOR PROTEIN LYSR"/>
    <property type="match status" value="1"/>
</dbReference>
<sequence>MHARATLRAIMRLRHIEVFQAVMETGSMSAAARLIHLTQSAVSRSIANAELQLGYPLFHRAGGRLVPTTEGLALFEESSAIFERLESLKRTAHNLKSGEQGLLRIAAIPAVCHKLLPDALARFHRTHPNVIVQVHTVHKRQIATELLTRAVDVGFDHYTISHPGLQSRPVGTGPLLAMLPARHARTVSDGISAKALIALLSSLPVIALTDDDPLYMAFLRYCEHQGFRPNGQILVQTSQLAEELVARELGWTVVDFRTAAMRRKDVVVTPLQPYVECPMNAFFAKNHSPTLLARRMVDTVKAVLKEGTSA</sequence>
<keyword evidence="4" id="KW-0804">Transcription</keyword>
<name>A0A3N7HP90_9BURK</name>
<keyword evidence="2" id="KW-0805">Transcription regulation</keyword>
<feature type="domain" description="HTH lysR-type" evidence="5">
    <location>
        <begin position="11"/>
        <end position="68"/>
    </location>
</feature>
<evidence type="ECO:0000259" key="5">
    <source>
        <dbReference type="PROSITE" id="PS50931"/>
    </source>
</evidence>
<comment type="similarity">
    <text evidence="1">Belongs to the LysR transcriptional regulatory family.</text>
</comment>
<reference evidence="6 7" key="2">
    <citation type="submission" date="2018-12" db="EMBL/GenBank/DDBJ databases">
        <title>Rhizobacter gummiphilus sp. nov., a rubber-degrading bacterium isolated from the soil of a botanical garden in Japan.</title>
        <authorList>
            <person name="Shunsuke S.S."/>
        </authorList>
    </citation>
    <scope>NUCLEOTIDE SEQUENCE [LARGE SCALE GENOMIC DNA]</scope>
    <source>
        <strain evidence="6 7">S-16</strain>
    </source>
</reference>
<evidence type="ECO:0000313" key="6">
    <source>
        <dbReference type="EMBL" id="RQP24018.1"/>
    </source>
</evidence>
<dbReference type="Pfam" id="PF00126">
    <property type="entry name" value="HTH_1"/>
    <property type="match status" value="1"/>
</dbReference>
<dbReference type="GO" id="GO:0003700">
    <property type="term" value="F:DNA-binding transcription factor activity"/>
    <property type="evidence" value="ECO:0007669"/>
    <property type="project" value="InterPro"/>
</dbReference>
<dbReference type="PANTHER" id="PTHR30427">
    <property type="entry name" value="TRANSCRIPTIONAL ACTIVATOR PROTEIN LYSR"/>
    <property type="match status" value="1"/>
</dbReference>
<dbReference type="PRINTS" id="PR00039">
    <property type="entry name" value="HTHLYSR"/>
</dbReference>
<dbReference type="Pfam" id="PF03466">
    <property type="entry name" value="LysR_substrate"/>
    <property type="match status" value="1"/>
</dbReference>
<accession>A0A3N7HP90</accession>
<keyword evidence="3" id="KW-0238">DNA-binding</keyword>
<dbReference type="EMBL" id="QUSW01000003">
    <property type="protein sequence ID" value="RQP24018.1"/>
    <property type="molecule type" value="Genomic_DNA"/>
</dbReference>
<dbReference type="InterPro" id="IPR036390">
    <property type="entry name" value="WH_DNA-bd_sf"/>
</dbReference>
<dbReference type="SUPFAM" id="SSF53850">
    <property type="entry name" value="Periplasmic binding protein-like II"/>
    <property type="match status" value="1"/>
</dbReference>
<dbReference type="InterPro" id="IPR005119">
    <property type="entry name" value="LysR_subst-bd"/>
</dbReference>
<reference evidence="6 7" key="1">
    <citation type="submission" date="2018-08" db="EMBL/GenBank/DDBJ databases">
        <authorList>
            <person name="Khan S.A."/>
            <person name="Jeon C.O."/>
            <person name="Chun B.H."/>
            <person name="Jeong S.E."/>
        </authorList>
    </citation>
    <scope>NUCLEOTIDE SEQUENCE [LARGE SCALE GENOMIC DNA]</scope>
    <source>
        <strain evidence="6 7">S-16</strain>
    </source>
</reference>
<evidence type="ECO:0000256" key="1">
    <source>
        <dbReference type="ARBA" id="ARBA00009437"/>
    </source>
</evidence>
<dbReference type="Gene3D" id="1.10.10.10">
    <property type="entry name" value="Winged helix-like DNA-binding domain superfamily/Winged helix DNA-binding domain"/>
    <property type="match status" value="1"/>
</dbReference>
<evidence type="ECO:0000256" key="4">
    <source>
        <dbReference type="ARBA" id="ARBA00023163"/>
    </source>
</evidence>
<evidence type="ECO:0000256" key="2">
    <source>
        <dbReference type="ARBA" id="ARBA00023015"/>
    </source>
</evidence>
<dbReference type="PROSITE" id="PS50931">
    <property type="entry name" value="HTH_LYSR"/>
    <property type="match status" value="1"/>
</dbReference>
<evidence type="ECO:0000313" key="7">
    <source>
        <dbReference type="Proteomes" id="UP000267464"/>
    </source>
</evidence>
<evidence type="ECO:0000256" key="3">
    <source>
        <dbReference type="ARBA" id="ARBA00023125"/>
    </source>
</evidence>
<gene>
    <name evidence="6" type="ORF">DZC73_11775</name>
</gene>
<dbReference type="SUPFAM" id="SSF46785">
    <property type="entry name" value="Winged helix' DNA-binding domain"/>
    <property type="match status" value="1"/>
</dbReference>
<dbReference type="Gene3D" id="3.40.190.290">
    <property type="match status" value="1"/>
</dbReference>
<dbReference type="GO" id="GO:0043565">
    <property type="term" value="F:sequence-specific DNA binding"/>
    <property type="evidence" value="ECO:0007669"/>
    <property type="project" value="TreeGrafter"/>
</dbReference>
<organism evidence="6 7">
    <name type="scientific">Piscinibacter terrae</name>
    <dbReference type="NCBI Taxonomy" id="2496871"/>
    <lineage>
        <taxon>Bacteria</taxon>
        <taxon>Pseudomonadati</taxon>
        <taxon>Pseudomonadota</taxon>
        <taxon>Betaproteobacteria</taxon>
        <taxon>Burkholderiales</taxon>
        <taxon>Sphaerotilaceae</taxon>
        <taxon>Piscinibacter</taxon>
    </lineage>
</organism>
<comment type="caution">
    <text evidence="6">The sequence shown here is derived from an EMBL/GenBank/DDBJ whole genome shotgun (WGS) entry which is preliminary data.</text>
</comment>
<dbReference type="AlphaFoldDB" id="A0A3N7HP90"/>
<dbReference type="InterPro" id="IPR000847">
    <property type="entry name" value="LysR_HTH_N"/>
</dbReference>